<comment type="caution">
    <text evidence="2">The sequence shown here is derived from an EMBL/GenBank/DDBJ whole genome shotgun (WGS) entry which is preliminary data.</text>
</comment>
<sequence length="68" mass="7269">MPLSVPDEERGQALLDAMAPSEGYNVKQPASKPPAQKSQSSAELRLRLELGLGLALSVNRDRARLLGA</sequence>
<accession>A0A4Y3TJX7</accession>
<protein>
    <submittedName>
        <fullName evidence="2">Uncharacterized protein</fullName>
    </submittedName>
</protein>
<dbReference type="EMBL" id="BJMU01000002">
    <property type="protein sequence ID" value="GEB82232.1"/>
    <property type="molecule type" value="Genomic_DNA"/>
</dbReference>
<proteinExistence type="predicted"/>
<name>A0A4Y3TJX7_9PROT</name>
<dbReference type="Proteomes" id="UP000317617">
    <property type="component" value="Unassembled WGS sequence"/>
</dbReference>
<reference evidence="2 3" key="1">
    <citation type="submission" date="2019-06" db="EMBL/GenBank/DDBJ databases">
        <title>Whole genome shotgun sequence of Acetobacter orleanensis NBRC 13752.</title>
        <authorList>
            <person name="Hosoyama A."/>
            <person name="Uohara A."/>
            <person name="Ohji S."/>
            <person name="Ichikawa N."/>
        </authorList>
    </citation>
    <scope>NUCLEOTIDE SEQUENCE [LARGE SCALE GENOMIC DNA]</scope>
    <source>
        <strain evidence="2 3">NBRC 13752</strain>
    </source>
</reference>
<evidence type="ECO:0000313" key="3">
    <source>
        <dbReference type="Proteomes" id="UP000317617"/>
    </source>
</evidence>
<gene>
    <name evidence="2" type="ORF">AOR01nite_07090</name>
</gene>
<feature type="region of interest" description="Disordered" evidence="1">
    <location>
        <begin position="21"/>
        <end position="41"/>
    </location>
</feature>
<dbReference type="AlphaFoldDB" id="A0A4Y3TJX7"/>
<keyword evidence="3" id="KW-1185">Reference proteome</keyword>
<evidence type="ECO:0000256" key="1">
    <source>
        <dbReference type="SAM" id="MobiDB-lite"/>
    </source>
</evidence>
<evidence type="ECO:0000313" key="2">
    <source>
        <dbReference type="EMBL" id="GEB82232.1"/>
    </source>
</evidence>
<dbReference type="RefSeq" id="WP_048836372.1">
    <property type="nucleotide sequence ID" value="NZ_BJMU01000002.1"/>
</dbReference>
<organism evidence="2 3">
    <name type="scientific">Acetobacter orleanensis</name>
    <dbReference type="NCBI Taxonomy" id="104099"/>
    <lineage>
        <taxon>Bacteria</taxon>
        <taxon>Pseudomonadati</taxon>
        <taxon>Pseudomonadota</taxon>
        <taxon>Alphaproteobacteria</taxon>
        <taxon>Acetobacterales</taxon>
        <taxon>Acetobacteraceae</taxon>
        <taxon>Acetobacter</taxon>
    </lineage>
</organism>